<keyword evidence="1" id="KW-0175">Coiled coil</keyword>
<dbReference type="GO" id="GO:0004040">
    <property type="term" value="F:amidase activity"/>
    <property type="evidence" value="ECO:0007669"/>
    <property type="project" value="TreeGrafter"/>
</dbReference>
<reference evidence="3" key="1">
    <citation type="submission" date="2020-11" db="EMBL/GenBank/DDBJ databases">
        <authorList>
            <person name="Tran Van P."/>
        </authorList>
    </citation>
    <scope>NUCLEOTIDE SEQUENCE</scope>
</reference>
<dbReference type="Pfam" id="PF01425">
    <property type="entry name" value="Amidase"/>
    <property type="match status" value="2"/>
</dbReference>
<dbReference type="InterPro" id="IPR023631">
    <property type="entry name" value="Amidase_dom"/>
</dbReference>
<dbReference type="PANTHER" id="PTHR45847">
    <property type="entry name" value="FATTY ACID AMIDE HYDROLASE"/>
    <property type="match status" value="1"/>
</dbReference>
<sequence length="546" mass="61421">MMQLRRLTTRTKDCLIRPEHVLAKRWIFVFPSNLCELHAPFEVVFRKFSNEAWNGRLRLEILEKFEIADIQKKIHEEQERRQKQLKELEDELTEDGSLLTPERKRITSLSTDELLSDIQSGKLSATTVLKAFQAAALESNKKLNCVTEFIVEAKTWAKECDEALEEKRKANPLHGLPFSIKENFMIKGHDVTYGIAKHLGTPSDTTSYLVQAMRNLGAIPFCRTNVPQTMIRIAWTVVAVIDRSIFCMTVVAVGGFLSRDVHTLEIVLKDFLGPAQYSLDPLMPSMPFNHEEYQKKKLKIGYYDEDGFFPATPGCKRAVSVARKALEAAGHEMISFTPPNVALACSMLSKFIQADGGSNFIRELDGEVVDQSLDLLYKIARMPGIMKKMMHSLVGWSSPKTAIHLEGPYLLSRDLWQGAKEKDDYVRLVVQEWKAEGLDACILPAFPTPAQPHSYPSQLLSATSYTAIFNLLDFPVGVVPVTKEMEADQEALKDYPTTDSVYRLVLEAMKGALGCPIGVQVAALPWKDEVALRVMSDIETHLSPTK</sequence>
<evidence type="ECO:0000256" key="1">
    <source>
        <dbReference type="SAM" id="Coils"/>
    </source>
</evidence>
<dbReference type="AlphaFoldDB" id="A0A7R8XD69"/>
<accession>A0A7R8XD69</accession>
<feature type="coiled-coil region" evidence="1">
    <location>
        <begin position="67"/>
        <end position="95"/>
    </location>
</feature>
<dbReference type="Gene3D" id="3.90.1300.10">
    <property type="entry name" value="Amidase signature (AS) domain"/>
    <property type="match status" value="2"/>
</dbReference>
<protein>
    <recommendedName>
        <fullName evidence="2">Amidase domain-containing protein</fullName>
    </recommendedName>
</protein>
<evidence type="ECO:0000313" key="4">
    <source>
        <dbReference type="Proteomes" id="UP000677054"/>
    </source>
</evidence>
<dbReference type="EMBL" id="CAJPEV010001539">
    <property type="protein sequence ID" value="CAG0893200.1"/>
    <property type="molecule type" value="Genomic_DNA"/>
</dbReference>
<name>A0A7R8XD69_9CRUS</name>
<evidence type="ECO:0000259" key="2">
    <source>
        <dbReference type="Pfam" id="PF01425"/>
    </source>
</evidence>
<gene>
    <name evidence="3" type="ORF">DSTB1V02_LOCUS7509</name>
</gene>
<dbReference type="SUPFAM" id="SSF75304">
    <property type="entry name" value="Amidase signature (AS) enzymes"/>
    <property type="match status" value="1"/>
</dbReference>
<organism evidence="3">
    <name type="scientific">Darwinula stevensoni</name>
    <dbReference type="NCBI Taxonomy" id="69355"/>
    <lineage>
        <taxon>Eukaryota</taxon>
        <taxon>Metazoa</taxon>
        <taxon>Ecdysozoa</taxon>
        <taxon>Arthropoda</taxon>
        <taxon>Crustacea</taxon>
        <taxon>Oligostraca</taxon>
        <taxon>Ostracoda</taxon>
        <taxon>Podocopa</taxon>
        <taxon>Podocopida</taxon>
        <taxon>Darwinulocopina</taxon>
        <taxon>Darwinuloidea</taxon>
        <taxon>Darwinulidae</taxon>
        <taxon>Darwinula</taxon>
    </lineage>
</organism>
<feature type="domain" description="Amidase" evidence="2">
    <location>
        <begin position="249"/>
        <end position="530"/>
    </location>
</feature>
<dbReference type="GO" id="GO:0017064">
    <property type="term" value="F:fatty acid amide hydrolase activity"/>
    <property type="evidence" value="ECO:0007669"/>
    <property type="project" value="TreeGrafter"/>
</dbReference>
<dbReference type="InterPro" id="IPR052096">
    <property type="entry name" value="Endocannabinoid_amidase"/>
</dbReference>
<keyword evidence="4" id="KW-1185">Reference proteome</keyword>
<dbReference type="Proteomes" id="UP000677054">
    <property type="component" value="Unassembled WGS sequence"/>
</dbReference>
<dbReference type="OrthoDB" id="6428749at2759"/>
<dbReference type="EMBL" id="LR901056">
    <property type="protein sequence ID" value="CAD7247684.1"/>
    <property type="molecule type" value="Genomic_DNA"/>
</dbReference>
<dbReference type="PANTHER" id="PTHR45847:SF6">
    <property type="entry name" value="FATTY ACID AMIDE HYDROLASE"/>
    <property type="match status" value="1"/>
</dbReference>
<dbReference type="PIRSF" id="PIRSF001221">
    <property type="entry name" value="Amidase_fungi"/>
    <property type="match status" value="1"/>
</dbReference>
<proteinExistence type="predicted"/>
<dbReference type="GO" id="GO:0009062">
    <property type="term" value="P:fatty acid catabolic process"/>
    <property type="evidence" value="ECO:0007669"/>
    <property type="project" value="TreeGrafter"/>
</dbReference>
<evidence type="ECO:0000313" key="3">
    <source>
        <dbReference type="EMBL" id="CAD7247684.1"/>
    </source>
</evidence>
<dbReference type="InterPro" id="IPR036928">
    <property type="entry name" value="AS_sf"/>
</dbReference>
<feature type="domain" description="Amidase" evidence="2">
    <location>
        <begin position="128"/>
        <end position="231"/>
    </location>
</feature>